<gene>
    <name evidence="1" type="ORF">NDU88_001175</name>
</gene>
<dbReference type="Proteomes" id="UP001066276">
    <property type="component" value="Chromosome 9"/>
</dbReference>
<evidence type="ECO:0000313" key="2">
    <source>
        <dbReference type="Proteomes" id="UP001066276"/>
    </source>
</evidence>
<comment type="caution">
    <text evidence="1">The sequence shown here is derived from an EMBL/GenBank/DDBJ whole genome shotgun (WGS) entry which is preliminary data.</text>
</comment>
<sequence>MITGARPPILSGAHAKLHCGIFTPVPQAKRRYIAGRVLEACPPGGAQTPPAPLPPCVCTPLAEGHLATLLVASTLIANLLHYRAEQKFGNTGAIKVQAGLSDRRLVE</sequence>
<name>A0AAV7MKS3_PLEWA</name>
<dbReference type="AlphaFoldDB" id="A0AAV7MKS3"/>
<proteinExistence type="predicted"/>
<protein>
    <submittedName>
        <fullName evidence="1">Uncharacterized protein</fullName>
    </submittedName>
</protein>
<dbReference type="EMBL" id="JANPWB010000013">
    <property type="protein sequence ID" value="KAJ1103754.1"/>
    <property type="molecule type" value="Genomic_DNA"/>
</dbReference>
<keyword evidence="2" id="KW-1185">Reference proteome</keyword>
<reference evidence="1" key="1">
    <citation type="journal article" date="2022" name="bioRxiv">
        <title>Sequencing and chromosome-scale assembly of the giantPleurodeles waltlgenome.</title>
        <authorList>
            <person name="Brown T."/>
            <person name="Elewa A."/>
            <person name="Iarovenko S."/>
            <person name="Subramanian E."/>
            <person name="Araus A.J."/>
            <person name="Petzold A."/>
            <person name="Susuki M."/>
            <person name="Suzuki K.-i.T."/>
            <person name="Hayashi T."/>
            <person name="Toyoda A."/>
            <person name="Oliveira C."/>
            <person name="Osipova E."/>
            <person name="Leigh N.D."/>
            <person name="Simon A."/>
            <person name="Yun M.H."/>
        </authorList>
    </citation>
    <scope>NUCLEOTIDE SEQUENCE</scope>
    <source>
        <strain evidence="1">20211129_DDA</strain>
        <tissue evidence="1">Liver</tissue>
    </source>
</reference>
<accession>A0AAV7MKS3</accession>
<evidence type="ECO:0000313" key="1">
    <source>
        <dbReference type="EMBL" id="KAJ1103754.1"/>
    </source>
</evidence>
<organism evidence="1 2">
    <name type="scientific">Pleurodeles waltl</name>
    <name type="common">Iberian ribbed newt</name>
    <dbReference type="NCBI Taxonomy" id="8319"/>
    <lineage>
        <taxon>Eukaryota</taxon>
        <taxon>Metazoa</taxon>
        <taxon>Chordata</taxon>
        <taxon>Craniata</taxon>
        <taxon>Vertebrata</taxon>
        <taxon>Euteleostomi</taxon>
        <taxon>Amphibia</taxon>
        <taxon>Batrachia</taxon>
        <taxon>Caudata</taxon>
        <taxon>Salamandroidea</taxon>
        <taxon>Salamandridae</taxon>
        <taxon>Pleurodelinae</taxon>
        <taxon>Pleurodeles</taxon>
    </lineage>
</organism>